<dbReference type="Pfam" id="PF07331">
    <property type="entry name" value="TctB"/>
    <property type="match status" value="1"/>
</dbReference>
<reference evidence="3 4" key="1">
    <citation type="submission" date="2024-04" db="EMBL/GenBank/DDBJ databases">
        <title>Salinicola lusitanus LLJ914,a marine bacterium isolated from the Okinawa Trough.</title>
        <authorList>
            <person name="Li J."/>
        </authorList>
    </citation>
    <scope>NUCLEOTIDE SEQUENCE [LARGE SCALE GENOMIC DNA]</scope>
    <source>
        <strain evidence="3 4">LLJ914</strain>
    </source>
</reference>
<name>A0ABZ3CPH9_9GAMM</name>
<keyword evidence="4" id="KW-1185">Reference proteome</keyword>
<evidence type="ECO:0000313" key="3">
    <source>
        <dbReference type="EMBL" id="XAD53047.1"/>
    </source>
</evidence>
<protein>
    <submittedName>
        <fullName evidence="3">Tripartite tricarboxylate transporter TctB family protein</fullName>
    </submittedName>
</protein>
<organism evidence="3 4">
    <name type="scientific">Salinicola lusitanus</name>
    <dbReference type="NCBI Taxonomy" id="1949085"/>
    <lineage>
        <taxon>Bacteria</taxon>
        <taxon>Pseudomonadati</taxon>
        <taxon>Pseudomonadota</taxon>
        <taxon>Gammaproteobacteria</taxon>
        <taxon>Oceanospirillales</taxon>
        <taxon>Halomonadaceae</taxon>
        <taxon>Salinicola</taxon>
    </lineage>
</organism>
<evidence type="ECO:0000313" key="4">
    <source>
        <dbReference type="Proteomes" id="UP001453229"/>
    </source>
</evidence>
<dbReference type="EMBL" id="CP151919">
    <property type="protein sequence ID" value="XAD53047.1"/>
    <property type="molecule type" value="Genomic_DNA"/>
</dbReference>
<feature type="transmembrane region" description="Helical" evidence="1">
    <location>
        <begin position="118"/>
        <end position="138"/>
    </location>
</feature>
<dbReference type="InterPro" id="IPR009936">
    <property type="entry name" value="DUF1468"/>
</dbReference>
<feature type="transmembrane region" description="Helical" evidence="1">
    <location>
        <begin position="41"/>
        <end position="59"/>
    </location>
</feature>
<keyword evidence="1" id="KW-1133">Transmembrane helix</keyword>
<proteinExistence type="predicted"/>
<feature type="transmembrane region" description="Helical" evidence="1">
    <location>
        <begin position="80"/>
        <end position="112"/>
    </location>
</feature>
<dbReference type="Proteomes" id="UP001453229">
    <property type="component" value="Chromosome"/>
</dbReference>
<keyword evidence="1" id="KW-0472">Membrane</keyword>
<sequence length="163" mass="17583">MSKSLSDLVGGALFLGLTILFWTQTMDQPSAGQGLANNPFWQPRLLLVLMGLASLLLIGKGLLRSEGKKRIQLPSHPGQLVLGVGIVALFLLTFEPLGFLLSGCLLVVLFCIGMGYRAYRVVVVFALVFVSLVWYAFADGFSIRPPGMGMDTIFNMLFGGVNG</sequence>
<keyword evidence="1" id="KW-0812">Transmembrane</keyword>
<accession>A0ABZ3CPH9</accession>
<dbReference type="RefSeq" id="WP_342594277.1">
    <property type="nucleotide sequence ID" value="NZ_CP151919.1"/>
</dbReference>
<feature type="domain" description="DUF1468" evidence="2">
    <location>
        <begin position="9"/>
        <end position="144"/>
    </location>
</feature>
<evidence type="ECO:0000256" key="1">
    <source>
        <dbReference type="SAM" id="Phobius"/>
    </source>
</evidence>
<evidence type="ECO:0000259" key="2">
    <source>
        <dbReference type="Pfam" id="PF07331"/>
    </source>
</evidence>
<gene>
    <name evidence="3" type="ORF">AAGT95_14505</name>
</gene>